<dbReference type="AlphaFoldDB" id="A0A5E4MSS8"/>
<keyword evidence="1" id="KW-0732">Signal</keyword>
<gene>
    <name evidence="2" type="ORF">CINCED_3A014871</name>
</gene>
<name>A0A5E4MSS8_9HEMI</name>
<protein>
    <submittedName>
        <fullName evidence="2">Uncharacterized protein</fullName>
    </submittedName>
</protein>
<dbReference type="EMBL" id="CABPRJ010000996">
    <property type="protein sequence ID" value="VVC34446.1"/>
    <property type="molecule type" value="Genomic_DNA"/>
</dbReference>
<evidence type="ECO:0000313" key="2">
    <source>
        <dbReference type="EMBL" id="VVC34446.1"/>
    </source>
</evidence>
<feature type="chain" id="PRO_5023112426" evidence="1">
    <location>
        <begin position="32"/>
        <end position="181"/>
    </location>
</feature>
<dbReference type="Gene3D" id="3.30.830.10">
    <property type="entry name" value="Metalloenzyme, LuxS/M16 peptidase-like"/>
    <property type="match status" value="1"/>
</dbReference>
<keyword evidence="3" id="KW-1185">Reference proteome</keyword>
<organism evidence="2 3">
    <name type="scientific">Cinara cedri</name>
    <dbReference type="NCBI Taxonomy" id="506608"/>
    <lineage>
        <taxon>Eukaryota</taxon>
        <taxon>Metazoa</taxon>
        <taxon>Ecdysozoa</taxon>
        <taxon>Arthropoda</taxon>
        <taxon>Hexapoda</taxon>
        <taxon>Insecta</taxon>
        <taxon>Pterygota</taxon>
        <taxon>Neoptera</taxon>
        <taxon>Paraneoptera</taxon>
        <taxon>Hemiptera</taxon>
        <taxon>Sternorrhyncha</taxon>
        <taxon>Aphidomorpha</taxon>
        <taxon>Aphidoidea</taxon>
        <taxon>Aphididae</taxon>
        <taxon>Lachninae</taxon>
        <taxon>Cinara</taxon>
    </lineage>
</organism>
<reference evidence="2 3" key="1">
    <citation type="submission" date="2019-08" db="EMBL/GenBank/DDBJ databases">
        <authorList>
            <person name="Alioto T."/>
            <person name="Alioto T."/>
            <person name="Gomez Garrido J."/>
        </authorList>
    </citation>
    <scope>NUCLEOTIDE SEQUENCE [LARGE SCALE GENOMIC DNA]</scope>
</reference>
<evidence type="ECO:0000313" key="3">
    <source>
        <dbReference type="Proteomes" id="UP000325440"/>
    </source>
</evidence>
<sequence>MLALLIMHCLKTFVFLLHSVLLLAVLNNVQSTRVSPSHTQHHPIVYKYRRSYSSFDHLQATSDKVKRRFDDIEKSTGDSRIYRGLVLKNGFTALLISDSDTDQSAASLSVAKRLERISWRERKTNGEVHRTVGGKRTFIDVIRRRWKMVGHILRHPKKLHNIILEGKIEGKKTAGRPQTLI</sequence>
<accession>A0A5E4MSS8</accession>
<dbReference type="OrthoDB" id="6537930at2759"/>
<proteinExistence type="predicted"/>
<feature type="signal peptide" evidence="1">
    <location>
        <begin position="1"/>
        <end position="31"/>
    </location>
</feature>
<dbReference type="Proteomes" id="UP000325440">
    <property type="component" value="Unassembled WGS sequence"/>
</dbReference>
<evidence type="ECO:0000256" key="1">
    <source>
        <dbReference type="SAM" id="SignalP"/>
    </source>
</evidence>